<proteinExistence type="predicted"/>
<gene>
    <name evidence="3" type="ORF">PXEA_LOCUS26486</name>
</gene>
<dbReference type="Proteomes" id="UP000784294">
    <property type="component" value="Unassembled WGS sequence"/>
</dbReference>
<feature type="compositionally biased region" description="Low complexity" evidence="1">
    <location>
        <begin position="97"/>
        <end position="109"/>
    </location>
</feature>
<evidence type="ECO:0000313" key="3">
    <source>
        <dbReference type="EMBL" id="VEL33046.1"/>
    </source>
</evidence>
<accession>A0A448XBJ6</accession>
<feature type="region of interest" description="Disordered" evidence="1">
    <location>
        <begin position="29"/>
        <end position="49"/>
    </location>
</feature>
<evidence type="ECO:0000313" key="4">
    <source>
        <dbReference type="Proteomes" id="UP000784294"/>
    </source>
</evidence>
<keyword evidence="4" id="KW-1185">Reference proteome</keyword>
<evidence type="ECO:0000259" key="2">
    <source>
        <dbReference type="Pfam" id="PF00791"/>
    </source>
</evidence>
<dbReference type="AlphaFoldDB" id="A0A448XBJ6"/>
<dbReference type="EMBL" id="CAAALY010245080">
    <property type="protein sequence ID" value="VEL33046.1"/>
    <property type="molecule type" value="Genomic_DNA"/>
</dbReference>
<name>A0A448XBJ6_9PLAT</name>
<reference evidence="3" key="1">
    <citation type="submission" date="2018-11" db="EMBL/GenBank/DDBJ databases">
        <authorList>
            <consortium name="Pathogen Informatics"/>
        </authorList>
    </citation>
    <scope>NUCLEOTIDE SEQUENCE</scope>
</reference>
<dbReference type="Gene3D" id="2.60.220.30">
    <property type="match status" value="1"/>
</dbReference>
<protein>
    <recommendedName>
        <fullName evidence="2">ZU5 domain-containing protein</fullName>
    </recommendedName>
</protein>
<dbReference type="InterPro" id="IPR000906">
    <property type="entry name" value="ZU5_dom"/>
</dbReference>
<organism evidence="3 4">
    <name type="scientific">Protopolystoma xenopodis</name>
    <dbReference type="NCBI Taxonomy" id="117903"/>
    <lineage>
        <taxon>Eukaryota</taxon>
        <taxon>Metazoa</taxon>
        <taxon>Spiralia</taxon>
        <taxon>Lophotrochozoa</taxon>
        <taxon>Platyhelminthes</taxon>
        <taxon>Monogenea</taxon>
        <taxon>Polyopisthocotylea</taxon>
        <taxon>Polystomatidea</taxon>
        <taxon>Polystomatidae</taxon>
        <taxon>Protopolystoma</taxon>
    </lineage>
</organism>
<comment type="caution">
    <text evidence="3">The sequence shown here is derived from an EMBL/GenBank/DDBJ whole genome shotgun (WGS) entry which is preliminary data.</text>
</comment>
<evidence type="ECO:0000256" key="1">
    <source>
        <dbReference type="SAM" id="MobiDB-lite"/>
    </source>
</evidence>
<feature type="domain" description="ZU5" evidence="2">
    <location>
        <begin position="56"/>
        <end position="86"/>
    </location>
</feature>
<dbReference type="OrthoDB" id="6249910at2759"/>
<feature type="compositionally biased region" description="Low complexity" evidence="1">
    <location>
        <begin position="30"/>
        <end position="41"/>
    </location>
</feature>
<dbReference type="Pfam" id="PF00791">
    <property type="entry name" value="ZU5"/>
    <property type="match status" value="1"/>
</dbReference>
<sequence length="320" mass="35425">MPLCGRKCYFFAYFQVYEADLSPSLDIGTSCSDSDQSASPSHQEWRYSVRKSDSASRKFRLISPVVMCGPQGLRFLRPVELTMPRYHRPNAAAGEGSCSSSLSSSSSHSSTDDNCDPISREDNDLDQAQPATSIASREAQQGLCELGESAHDNTFRVIESASSRLADSDGDLGDYPISTAPGQNAWLTVHRQSSRTYGHRHAISLFHASAHATESTATSVLNLDASPGRPLIDLMTPCPINFTFRRWNQLTLTPCSMRRPRRHKDNHSLLGGREIVKEQNVQKFVESGPVDSINRAPTSRRGYVNPQRCNSFISVLIDHF</sequence>
<feature type="region of interest" description="Disordered" evidence="1">
    <location>
        <begin position="90"/>
        <end position="124"/>
    </location>
</feature>